<dbReference type="PANTHER" id="PTHR42932">
    <property type="entry name" value="GENERAL STRESS PROTEIN 20U"/>
    <property type="match status" value="1"/>
</dbReference>
<evidence type="ECO:0000259" key="2">
    <source>
        <dbReference type="Pfam" id="PF00210"/>
    </source>
</evidence>
<dbReference type="PIRSF" id="PIRSF005900">
    <property type="entry name" value="Dps"/>
    <property type="match status" value="1"/>
</dbReference>
<organism evidence="3">
    <name type="scientific">uncultured Caudovirales phage</name>
    <dbReference type="NCBI Taxonomy" id="2100421"/>
    <lineage>
        <taxon>Viruses</taxon>
        <taxon>Duplodnaviria</taxon>
        <taxon>Heunggongvirae</taxon>
        <taxon>Uroviricota</taxon>
        <taxon>Caudoviricetes</taxon>
        <taxon>Peduoviridae</taxon>
        <taxon>Maltschvirus</taxon>
        <taxon>Maltschvirus maltsch</taxon>
    </lineage>
</organism>
<dbReference type="InterPro" id="IPR009078">
    <property type="entry name" value="Ferritin-like_SF"/>
</dbReference>
<name>A0A6J5M1M5_9CAUD</name>
<comment type="similarity">
    <text evidence="1">Belongs to the Dps family.</text>
</comment>
<dbReference type="InterPro" id="IPR008331">
    <property type="entry name" value="Ferritin_DPS_dom"/>
</dbReference>
<sequence>MDELVQQMKVVLASTFAFYLKAHNFHWNVEGPNFPQYHSFLGDVYNEVWGAVDGIAEHIRTLDAYAPGSLSRFSQLSVVDDQLNIPNAKAMLAELASDNEKLIGELQKSFRLADAAGKDGVSNFLQDRIDAHTKHGWMLKATGK</sequence>
<protein>
    <submittedName>
        <fullName evidence="3">Dps DNA-binding ferritin-like protein (Oxidative damage protectant)</fullName>
    </submittedName>
</protein>
<evidence type="ECO:0000256" key="1">
    <source>
        <dbReference type="ARBA" id="ARBA00009497"/>
    </source>
</evidence>
<keyword evidence="3" id="KW-0238">DNA-binding</keyword>
<dbReference type="EMBL" id="LR796380">
    <property type="protein sequence ID" value="CAB4140835.1"/>
    <property type="molecule type" value="Genomic_DNA"/>
</dbReference>
<gene>
    <name evidence="3" type="ORF">UFOVP395_170</name>
</gene>
<dbReference type="InterPro" id="IPR002177">
    <property type="entry name" value="DPS_DNA-bd"/>
</dbReference>
<dbReference type="SUPFAM" id="SSF47240">
    <property type="entry name" value="Ferritin-like"/>
    <property type="match status" value="1"/>
</dbReference>
<evidence type="ECO:0000313" key="3">
    <source>
        <dbReference type="EMBL" id="CAB4140835.1"/>
    </source>
</evidence>
<dbReference type="CDD" id="cd01043">
    <property type="entry name" value="DPS"/>
    <property type="match status" value="1"/>
</dbReference>
<dbReference type="Gene3D" id="1.20.1260.10">
    <property type="match status" value="1"/>
</dbReference>
<dbReference type="GO" id="GO:0003677">
    <property type="term" value="F:DNA binding"/>
    <property type="evidence" value="ECO:0007669"/>
    <property type="project" value="UniProtKB-KW"/>
</dbReference>
<dbReference type="PRINTS" id="PR01346">
    <property type="entry name" value="HELNAPAPROT"/>
</dbReference>
<dbReference type="InterPro" id="IPR012347">
    <property type="entry name" value="Ferritin-like"/>
</dbReference>
<feature type="domain" description="Ferritin/DPS" evidence="2">
    <location>
        <begin position="11"/>
        <end position="141"/>
    </location>
</feature>
<dbReference type="GO" id="GO:0008199">
    <property type="term" value="F:ferric iron binding"/>
    <property type="evidence" value="ECO:0007669"/>
    <property type="project" value="InterPro"/>
</dbReference>
<reference evidence="3" key="1">
    <citation type="submission" date="2020-04" db="EMBL/GenBank/DDBJ databases">
        <authorList>
            <person name="Chiriac C."/>
            <person name="Salcher M."/>
            <person name="Ghai R."/>
            <person name="Kavagutti S V."/>
        </authorList>
    </citation>
    <scope>NUCLEOTIDE SEQUENCE</scope>
</reference>
<proteinExistence type="inferred from homology"/>
<dbReference type="PANTHER" id="PTHR42932:SF3">
    <property type="entry name" value="DNA PROTECTION DURING STARVATION PROTEIN"/>
    <property type="match status" value="1"/>
</dbReference>
<accession>A0A6J5M1M5</accession>
<dbReference type="Pfam" id="PF00210">
    <property type="entry name" value="Ferritin"/>
    <property type="match status" value="1"/>
</dbReference>